<reference evidence="10 11" key="1">
    <citation type="submission" date="2019-07" db="EMBL/GenBank/DDBJ databases">
        <title>Whole genome shotgun sequence of Rhizobium naphthalenivorans NBRC 107585.</title>
        <authorList>
            <person name="Hosoyama A."/>
            <person name="Uohara A."/>
            <person name="Ohji S."/>
            <person name="Ichikawa N."/>
        </authorList>
    </citation>
    <scope>NUCLEOTIDE SEQUENCE [LARGE SCALE GENOMIC DNA]</scope>
    <source>
        <strain evidence="10 11">NBRC 107585</strain>
    </source>
</reference>
<feature type="coiled-coil region" evidence="6">
    <location>
        <begin position="192"/>
        <end position="234"/>
    </location>
</feature>
<feature type="transmembrane region" description="Helical" evidence="7">
    <location>
        <begin position="31"/>
        <end position="50"/>
    </location>
</feature>
<feature type="transmembrane region" description="Helical" evidence="7">
    <location>
        <begin position="439"/>
        <end position="465"/>
    </location>
</feature>
<keyword evidence="2" id="KW-1003">Cell membrane</keyword>
<feature type="domain" description="Polysaccharide chain length determinant N-terminal" evidence="8">
    <location>
        <begin position="16"/>
        <end position="104"/>
    </location>
</feature>
<dbReference type="Gene3D" id="3.40.50.300">
    <property type="entry name" value="P-loop containing nucleotide triphosphate hydrolases"/>
    <property type="match status" value="1"/>
</dbReference>
<dbReference type="Pfam" id="PF13807">
    <property type="entry name" value="GNVR"/>
    <property type="match status" value="1"/>
</dbReference>
<evidence type="ECO:0000256" key="3">
    <source>
        <dbReference type="ARBA" id="ARBA00022692"/>
    </source>
</evidence>
<evidence type="ECO:0000259" key="9">
    <source>
        <dbReference type="Pfam" id="PF13807"/>
    </source>
</evidence>
<evidence type="ECO:0000256" key="4">
    <source>
        <dbReference type="ARBA" id="ARBA00022989"/>
    </source>
</evidence>
<feature type="domain" description="Tyrosine-protein kinase G-rich" evidence="9">
    <location>
        <begin position="387"/>
        <end position="456"/>
    </location>
</feature>
<dbReference type="SUPFAM" id="SSF52540">
    <property type="entry name" value="P-loop containing nucleoside triphosphate hydrolases"/>
    <property type="match status" value="1"/>
</dbReference>
<evidence type="ECO:0000256" key="6">
    <source>
        <dbReference type="SAM" id="Coils"/>
    </source>
</evidence>
<dbReference type="RefSeq" id="WP_170253420.1">
    <property type="nucleotide sequence ID" value="NZ_BJZP01000009.1"/>
</dbReference>
<comment type="caution">
    <text evidence="10">The sequence shown here is derived from an EMBL/GenBank/DDBJ whole genome shotgun (WGS) entry which is preliminary data.</text>
</comment>
<dbReference type="PANTHER" id="PTHR32309">
    <property type="entry name" value="TYROSINE-PROTEIN KINASE"/>
    <property type="match status" value="1"/>
</dbReference>
<evidence type="ECO:0000256" key="7">
    <source>
        <dbReference type="SAM" id="Phobius"/>
    </source>
</evidence>
<comment type="subcellular location">
    <subcellularLocation>
        <location evidence="1">Cell membrane</location>
        <topology evidence="1">Multi-pass membrane protein</topology>
    </subcellularLocation>
</comment>
<dbReference type="InterPro" id="IPR032807">
    <property type="entry name" value="GNVR"/>
</dbReference>
<dbReference type="InterPro" id="IPR003856">
    <property type="entry name" value="LPS_length_determ_N"/>
</dbReference>
<keyword evidence="5 7" id="KW-0472">Membrane</keyword>
<evidence type="ECO:0000313" key="10">
    <source>
        <dbReference type="EMBL" id="GEO85259.1"/>
    </source>
</evidence>
<dbReference type="AlphaFoldDB" id="A0A512HII0"/>
<gene>
    <name evidence="10" type="ORF">RNA01_21910</name>
</gene>
<keyword evidence="6" id="KW-0175">Coiled coil</keyword>
<evidence type="ECO:0000256" key="2">
    <source>
        <dbReference type="ARBA" id="ARBA00022475"/>
    </source>
</evidence>
<evidence type="ECO:0000256" key="5">
    <source>
        <dbReference type="ARBA" id="ARBA00023136"/>
    </source>
</evidence>
<protein>
    <recommendedName>
        <fullName evidence="12">Polysaccharide chain length determinant N-terminal domain-containing protein</fullName>
    </recommendedName>
</protein>
<dbReference type="InterPro" id="IPR050445">
    <property type="entry name" value="Bact_polysacc_biosynth/exp"/>
</dbReference>
<keyword evidence="4 7" id="KW-1133">Transmembrane helix</keyword>
<accession>A0A512HII0</accession>
<sequence length="735" mass="79524">MDYPAATGRTGNQNLLDLLEILAVLRARAKFIVLTAVAVVLLSVLVALFLKPVYKATSAILIDPTVQQPFDTKNQSRGSSQDNSQFIDSQVTLLTSDSVLRPVVVSQNLVKDREFGTVEASGFLHSLMQMLRPGADKGAAAAELAESKSVIALAKATTAKRDGQTFVLTIAVQSRDPAKAAQLSRAVADSYLNDQKQQLEKASRQVANEIDDRLIGLRERLRLAEDKVQEFRAQNNLQVVGEAGLVTEQELSGVNSSLIEARAALAASEAKNSEIQRLLAQGANADAIVATIDSPNIQHLYEQYTEASRLEADLRADLLPSHPSLQRAQSQVAQVRQMIRDEVTRIAQSTELDLEVARGRVANLEKQLNSTRTLNNADDAARIRLRELQTEAQATRALYENALGRAKEILELEQVVVPNARIISPAVVPESPTWPNKKLIVVLAGILGLLIGSCLAVGGTAFRLLKARLLRESAMLAEPLPELAPAYEQVSRPVPVGSMSSGPYESPVRTTVQDKFSSEPVLGYLPQFPLIESVQGDSAHLSEDAHAIHHALQLFYDHKASGATATFGQAAENIHLSLDKMLKHDGLRSVLITSPDAGLEQSMTALTLALAGACRGMKVLLVDAEALNRDLTRGLDPRPFIRQLSIAKRVRNDLGLGISFVTLSAGQNRDGQFHLSEQASLELKEIIRDHDLTIINGPLMRDLYSAALLAVSDHIIVASTDGGAVSLSTLSTPHD</sequence>
<dbReference type="PANTHER" id="PTHR32309:SF13">
    <property type="entry name" value="FERRIC ENTEROBACTIN TRANSPORT PROTEIN FEPE"/>
    <property type="match status" value="1"/>
</dbReference>
<proteinExistence type="predicted"/>
<dbReference type="Proteomes" id="UP000321717">
    <property type="component" value="Unassembled WGS sequence"/>
</dbReference>
<dbReference type="Pfam" id="PF02706">
    <property type="entry name" value="Wzz"/>
    <property type="match status" value="1"/>
</dbReference>
<feature type="coiled-coil region" evidence="6">
    <location>
        <begin position="347"/>
        <end position="405"/>
    </location>
</feature>
<name>A0A512HII0_9HYPH</name>
<organism evidence="10 11">
    <name type="scientific">Ciceribacter naphthalenivorans</name>
    <dbReference type="NCBI Taxonomy" id="1118451"/>
    <lineage>
        <taxon>Bacteria</taxon>
        <taxon>Pseudomonadati</taxon>
        <taxon>Pseudomonadota</taxon>
        <taxon>Alphaproteobacteria</taxon>
        <taxon>Hyphomicrobiales</taxon>
        <taxon>Rhizobiaceae</taxon>
        <taxon>Ciceribacter</taxon>
    </lineage>
</organism>
<dbReference type="InterPro" id="IPR027417">
    <property type="entry name" value="P-loop_NTPase"/>
</dbReference>
<keyword evidence="3 7" id="KW-0812">Transmembrane</keyword>
<evidence type="ECO:0000313" key="11">
    <source>
        <dbReference type="Proteomes" id="UP000321717"/>
    </source>
</evidence>
<dbReference type="GO" id="GO:0004713">
    <property type="term" value="F:protein tyrosine kinase activity"/>
    <property type="evidence" value="ECO:0007669"/>
    <property type="project" value="TreeGrafter"/>
</dbReference>
<dbReference type="EMBL" id="BJZP01000009">
    <property type="protein sequence ID" value="GEO85259.1"/>
    <property type="molecule type" value="Genomic_DNA"/>
</dbReference>
<dbReference type="GO" id="GO:0005886">
    <property type="term" value="C:plasma membrane"/>
    <property type="evidence" value="ECO:0007669"/>
    <property type="project" value="UniProtKB-SubCell"/>
</dbReference>
<evidence type="ECO:0000259" key="8">
    <source>
        <dbReference type="Pfam" id="PF02706"/>
    </source>
</evidence>
<evidence type="ECO:0008006" key="12">
    <source>
        <dbReference type="Google" id="ProtNLM"/>
    </source>
</evidence>
<evidence type="ECO:0000256" key="1">
    <source>
        <dbReference type="ARBA" id="ARBA00004651"/>
    </source>
</evidence>
<keyword evidence="11" id="KW-1185">Reference proteome</keyword>